<feature type="active site" description="Proton donor/acceptor" evidence="11">
    <location>
        <position position="380"/>
    </location>
</feature>
<evidence type="ECO:0000256" key="5">
    <source>
        <dbReference type="ARBA" id="ARBA00022723"/>
    </source>
</evidence>
<organism evidence="14 15">
    <name type="scientific">Penaeus vannamei</name>
    <name type="common">Whiteleg shrimp</name>
    <name type="synonym">Litopenaeus vannamei</name>
    <dbReference type="NCBI Taxonomy" id="6689"/>
    <lineage>
        <taxon>Eukaryota</taxon>
        <taxon>Metazoa</taxon>
        <taxon>Ecdysozoa</taxon>
        <taxon>Arthropoda</taxon>
        <taxon>Crustacea</taxon>
        <taxon>Multicrustacea</taxon>
        <taxon>Malacostraca</taxon>
        <taxon>Eumalacostraca</taxon>
        <taxon>Eucarida</taxon>
        <taxon>Decapoda</taxon>
        <taxon>Dendrobranchiata</taxon>
        <taxon>Penaeoidea</taxon>
        <taxon>Penaeidae</taxon>
        <taxon>Penaeus</taxon>
    </lineage>
</organism>
<dbReference type="Proteomes" id="UP000283509">
    <property type="component" value="Unassembled WGS sequence"/>
</dbReference>
<keyword evidence="4" id="KW-0645">Protease</keyword>
<keyword evidence="9" id="KW-0482">Metalloprotease</keyword>
<dbReference type="STRING" id="6689.A0A3R7PS69"/>
<accession>A0A3R7PS69</accession>
<evidence type="ECO:0000256" key="3">
    <source>
        <dbReference type="ARBA" id="ARBA00022645"/>
    </source>
</evidence>
<dbReference type="Gene3D" id="3.30.70.340">
    <property type="entry name" value="Metallocarboxypeptidase-like"/>
    <property type="match status" value="1"/>
</dbReference>
<dbReference type="SMART" id="SM00631">
    <property type="entry name" value="Zn_pept"/>
    <property type="match status" value="1"/>
</dbReference>
<evidence type="ECO:0000256" key="6">
    <source>
        <dbReference type="ARBA" id="ARBA00022729"/>
    </source>
</evidence>
<evidence type="ECO:0000256" key="2">
    <source>
        <dbReference type="ARBA" id="ARBA00005988"/>
    </source>
</evidence>
<dbReference type="PANTHER" id="PTHR11705">
    <property type="entry name" value="PROTEASE FAMILY M14 CARBOXYPEPTIDASE A,B"/>
    <property type="match status" value="1"/>
</dbReference>
<evidence type="ECO:0000256" key="12">
    <source>
        <dbReference type="SAM" id="SignalP"/>
    </source>
</evidence>
<protein>
    <submittedName>
        <fullName evidence="14">Putative carboxypeptidase B-like protein</fullName>
    </submittedName>
</protein>
<evidence type="ECO:0000259" key="13">
    <source>
        <dbReference type="PROSITE" id="PS52035"/>
    </source>
</evidence>
<evidence type="ECO:0000313" key="14">
    <source>
        <dbReference type="EMBL" id="ROT80875.1"/>
    </source>
</evidence>
<sequence length="428" mass="48782">MRATTACAALLALALVIGSSRSLPLEENRKPRSEEGIVSYSGYKLFRTDVPLPQLPVVDSLDSSDGVDVWSWRYNDQRLEYELDVLTPPDAEQQVKQVFSDYQLNYQEVIEDLQSAINLELGDKESFWNRPGHPMTWERYHSTEDRKKYPAVSQTVLHHGYLHRNRYPHFKNISKSSTALAALSSKRGMGVPCTAMFILHRLVEFNWEDHEIINEFDWYILPLANPDGYEYTRHHDRLWRKTRSINPEMPGCVGVDANRNFGYRWMEGGSSSNPCSDIYAGPTSFSEPETRAIRDFLLKVYLSIHAYSQMWMLPWGFSQERPENYNDMYEVALNATAALEKSYGTKYRIGSIPELLYVATGGSGDYALGAVGIPYSFSLELRDLGRYGFILPREQIMPTANETYVGIKAMAQAVFEKLQVSNNTNTGA</sequence>
<dbReference type="PROSITE" id="PS52035">
    <property type="entry name" value="PEPTIDASE_M14"/>
    <property type="match status" value="1"/>
</dbReference>
<dbReference type="InterPro" id="IPR000834">
    <property type="entry name" value="Peptidase_M14"/>
</dbReference>
<evidence type="ECO:0000256" key="7">
    <source>
        <dbReference type="ARBA" id="ARBA00022801"/>
    </source>
</evidence>
<keyword evidence="6 12" id="KW-0732">Signal</keyword>
<dbReference type="Pfam" id="PF02244">
    <property type="entry name" value="Propep_M14"/>
    <property type="match status" value="1"/>
</dbReference>
<dbReference type="InterPro" id="IPR003146">
    <property type="entry name" value="M14A_act_pep"/>
</dbReference>
<gene>
    <name evidence="14" type="ORF">C7M84_000389</name>
</gene>
<dbReference type="SUPFAM" id="SSF53187">
    <property type="entry name" value="Zn-dependent exopeptidases"/>
    <property type="match status" value="1"/>
</dbReference>
<dbReference type="SUPFAM" id="SSF54897">
    <property type="entry name" value="Protease propeptides/inhibitors"/>
    <property type="match status" value="1"/>
</dbReference>
<dbReference type="Gene3D" id="3.40.630.10">
    <property type="entry name" value="Zn peptidases"/>
    <property type="match status" value="1"/>
</dbReference>
<keyword evidence="7" id="KW-0378">Hydrolase</keyword>
<reference evidence="14 15" key="1">
    <citation type="submission" date="2018-04" db="EMBL/GenBank/DDBJ databases">
        <authorList>
            <person name="Zhang X."/>
            <person name="Yuan J."/>
            <person name="Li F."/>
            <person name="Xiang J."/>
        </authorList>
    </citation>
    <scope>NUCLEOTIDE SEQUENCE [LARGE SCALE GENOMIC DNA]</scope>
    <source>
        <tissue evidence="14">Muscle</tissue>
    </source>
</reference>
<feature type="chain" id="PRO_5018702243" evidence="12">
    <location>
        <begin position="23"/>
        <end position="428"/>
    </location>
</feature>
<keyword evidence="8" id="KW-0862">Zinc</keyword>
<evidence type="ECO:0000256" key="9">
    <source>
        <dbReference type="ARBA" id="ARBA00023049"/>
    </source>
</evidence>
<evidence type="ECO:0000256" key="1">
    <source>
        <dbReference type="ARBA" id="ARBA00001947"/>
    </source>
</evidence>
<evidence type="ECO:0000256" key="4">
    <source>
        <dbReference type="ARBA" id="ARBA00022670"/>
    </source>
</evidence>
<dbReference type="OrthoDB" id="3626597at2759"/>
<dbReference type="GO" id="GO:0006508">
    <property type="term" value="P:proteolysis"/>
    <property type="evidence" value="ECO:0007669"/>
    <property type="project" value="UniProtKB-KW"/>
</dbReference>
<dbReference type="InterPro" id="IPR057247">
    <property type="entry name" value="CARBOXYPEPT_ZN_2"/>
</dbReference>
<evidence type="ECO:0000256" key="10">
    <source>
        <dbReference type="ARBA" id="ARBA00023157"/>
    </source>
</evidence>
<name>A0A3R7PS69_PENVA</name>
<keyword evidence="15" id="KW-1185">Reference proteome</keyword>
<evidence type="ECO:0000313" key="15">
    <source>
        <dbReference type="Proteomes" id="UP000283509"/>
    </source>
</evidence>
<feature type="domain" description="Peptidase M14" evidence="13">
    <location>
        <begin position="133"/>
        <end position="414"/>
    </location>
</feature>
<dbReference type="GO" id="GO:0004181">
    <property type="term" value="F:metallocarboxypeptidase activity"/>
    <property type="evidence" value="ECO:0007669"/>
    <property type="project" value="InterPro"/>
</dbReference>
<feature type="signal peptide" evidence="12">
    <location>
        <begin position="1"/>
        <end position="22"/>
    </location>
</feature>
<proteinExistence type="inferred from homology"/>
<keyword evidence="5" id="KW-0479">Metal-binding</keyword>
<dbReference type="Pfam" id="PF00246">
    <property type="entry name" value="Peptidase_M14"/>
    <property type="match status" value="1"/>
</dbReference>
<dbReference type="EMBL" id="QCYY01001055">
    <property type="protein sequence ID" value="ROT80875.1"/>
    <property type="molecule type" value="Genomic_DNA"/>
</dbReference>
<evidence type="ECO:0000256" key="11">
    <source>
        <dbReference type="PROSITE-ProRule" id="PRU01379"/>
    </source>
</evidence>
<dbReference type="FunFam" id="3.40.630.10:FF:000084">
    <property type="entry name" value="Carboxypeptidase B2"/>
    <property type="match status" value="1"/>
</dbReference>
<dbReference type="GO" id="GO:0008270">
    <property type="term" value="F:zinc ion binding"/>
    <property type="evidence" value="ECO:0007669"/>
    <property type="project" value="InterPro"/>
</dbReference>
<keyword evidence="3 14" id="KW-0121">Carboxypeptidase</keyword>
<comment type="similarity">
    <text evidence="2 11">Belongs to the peptidase M14 family.</text>
</comment>
<evidence type="ECO:0000256" key="8">
    <source>
        <dbReference type="ARBA" id="ARBA00022833"/>
    </source>
</evidence>
<dbReference type="PROSITE" id="PS00133">
    <property type="entry name" value="CARBOXYPEPT_ZN_2"/>
    <property type="match status" value="1"/>
</dbReference>
<dbReference type="InterPro" id="IPR036990">
    <property type="entry name" value="M14A-like_propep"/>
</dbReference>
<reference evidence="14 15" key="2">
    <citation type="submission" date="2019-01" db="EMBL/GenBank/DDBJ databases">
        <title>The decoding of complex shrimp genome reveals the adaptation for benthos swimmer, frequently molting mechanism and breeding impact on genome.</title>
        <authorList>
            <person name="Sun Y."/>
            <person name="Gao Y."/>
            <person name="Yu Y."/>
        </authorList>
    </citation>
    <scope>NUCLEOTIDE SEQUENCE [LARGE SCALE GENOMIC DNA]</scope>
    <source>
        <tissue evidence="14">Muscle</tissue>
    </source>
</reference>
<keyword evidence="10" id="KW-1015">Disulfide bond</keyword>
<dbReference type="AlphaFoldDB" id="A0A3R7PS69"/>
<dbReference type="PANTHER" id="PTHR11705:SF91">
    <property type="entry name" value="FI01817P-RELATED"/>
    <property type="match status" value="1"/>
</dbReference>
<comment type="cofactor">
    <cofactor evidence="1">
        <name>Zn(2+)</name>
        <dbReference type="ChEBI" id="CHEBI:29105"/>
    </cofactor>
</comment>
<comment type="caution">
    <text evidence="14">The sequence shown here is derived from an EMBL/GenBank/DDBJ whole genome shotgun (WGS) entry which is preliminary data.</text>
</comment>
<dbReference type="GO" id="GO:0005615">
    <property type="term" value="C:extracellular space"/>
    <property type="evidence" value="ECO:0007669"/>
    <property type="project" value="TreeGrafter"/>
</dbReference>